<dbReference type="AlphaFoldDB" id="A0A433QBN0"/>
<comment type="caution">
    <text evidence="4">The sequence shown here is derived from an EMBL/GenBank/DDBJ whole genome shotgun (WGS) entry which is preliminary data.</text>
</comment>
<proteinExistence type="inferred from homology"/>
<dbReference type="GO" id="GO:0008142">
    <property type="term" value="F:oxysterol binding"/>
    <property type="evidence" value="ECO:0007669"/>
    <property type="project" value="TreeGrafter"/>
</dbReference>
<feature type="region of interest" description="Disordered" evidence="3">
    <location>
        <begin position="1"/>
        <end position="21"/>
    </location>
</feature>
<dbReference type="SUPFAM" id="SSF144000">
    <property type="entry name" value="Oxysterol-binding protein-like"/>
    <property type="match status" value="2"/>
</dbReference>
<feature type="region of interest" description="Disordered" evidence="3">
    <location>
        <begin position="190"/>
        <end position="212"/>
    </location>
</feature>
<evidence type="ECO:0000313" key="4">
    <source>
        <dbReference type="EMBL" id="RUS27187.1"/>
    </source>
</evidence>
<dbReference type="PROSITE" id="PS01013">
    <property type="entry name" value="OSBP"/>
    <property type="match status" value="1"/>
</dbReference>
<evidence type="ECO:0000313" key="5">
    <source>
        <dbReference type="Proteomes" id="UP000274822"/>
    </source>
</evidence>
<dbReference type="PANTHER" id="PTHR10972">
    <property type="entry name" value="OXYSTEROL-BINDING PROTEIN-RELATED"/>
    <property type="match status" value="1"/>
</dbReference>
<name>A0A433QBN0_9FUNG</name>
<dbReference type="GO" id="GO:0016020">
    <property type="term" value="C:membrane"/>
    <property type="evidence" value="ECO:0007669"/>
    <property type="project" value="TreeGrafter"/>
</dbReference>
<feature type="region of interest" description="Disordered" evidence="3">
    <location>
        <begin position="399"/>
        <end position="423"/>
    </location>
</feature>
<dbReference type="InterPro" id="IPR018494">
    <property type="entry name" value="Oxysterol-bd_CS"/>
</dbReference>
<dbReference type="EMBL" id="RBNJ01008882">
    <property type="protein sequence ID" value="RUS27187.1"/>
    <property type="molecule type" value="Genomic_DNA"/>
</dbReference>
<evidence type="ECO:0000256" key="3">
    <source>
        <dbReference type="SAM" id="MobiDB-lite"/>
    </source>
</evidence>
<dbReference type="InterPro" id="IPR037239">
    <property type="entry name" value="OSBP_sf"/>
</dbReference>
<protein>
    <submittedName>
        <fullName evidence="4">Oxysterol-binding protein</fullName>
    </submittedName>
</protein>
<dbReference type="InterPro" id="IPR000648">
    <property type="entry name" value="Oxysterol-bd"/>
</dbReference>
<accession>A0A433QBN0</accession>
<comment type="similarity">
    <text evidence="1 2">Belongs to the OSBP family.</text>
</comment>
<reference evidence="4 5" key="1">
    <citation type="journal article" date="2018" name="New Phytol.">
        <title>Phylogenomics of Endogonaceae and evolution of mycorrhizas within Mucoromycota.</title>
        <authorList>
            <person name="Chang Y."/>
            <person name="Desiro A."/>
            <person name="Na H."/>
            <person name="Sandor L."/>
            <person name="Lipzen A."/>
            <person name="Clum A."/>
            <person name="Barry K."/>
            <person name="Grigoriev I.V."/>
            <person name="Martin F.M."/>
            <person name="Stajich J.E."/>
            <person name="Smith M.E."/>
            <person name="Bonito G."/>
            <person name="Spatafora J.W."/>
        </authorList>
    </citation>
    <scope>NUCLEOTIDE SEQUENCE [LARGE SCALE GENOMIC DNA]</scope>
    <source>
        <strain evidence="4 5">AD002</strain>
    </source>
</reference>
<evidence type="ECO:0000256" key="1">
    <source>
        <dbReference type="ARBA" id="ARBA00008842"/>
    </source>
</evidence>
<dbReference type="Proteomes" id="UP000274822">
    <property type="component" value="Unassembled WGS sequence"/>
</dbReference>
<dbReference type="PANTHER" id="PTHR10972:SF184">
    <property type="entry name" value="OXYSTEROL-BINDING PROTEIN HOMOLOG 4-RELATED"/>
    <property type="match status" value="1"/>
</dbReference>
<sequence length="442" mass="48649">MSKRSMQSCGSASSLHEETPSQKVIEKMNIKYENAGVSGQFKDFLKTVVTFTGDLSALTCPTFFLNGQSLLEYSTYWGDHPELFAAIAEPTDPAARMLAVTRWYMSTLYGSYASRCDKGQSEKKPYNPVLGEKFLCTFDDVNGTGETVCICEQVSHHPPSSAFYLENKKAGVSVNGHCWNGKGKIHNDGGSGQEIPIHPLPPTHPGGQKSKFKGTSIKVEQIGRATLHLLHPSETYIVTFPDLYIRSLFTGSPFLELSGTSSIVSSTGCVASLEFVSKPWFKGEHHHIKGSVCNAAGKETHTITGRWNSVTHFTAVGSGKQQLLFDAEASPMAARVTAPVEQQDRLETHRLWGGVTAALRERNYSAANAEKNRIEEGQRLEKKEREMKGETWAPALFAFEADKESENEEEARMRKQAKATSSVGGGLDIGGWLYKESMHLKQ</sequence>
<organism evidence="4 5">
    <name type="scientific">Jimgerdemannia flammicorona</name>
    <dbReference type="NCBI Taxonomy" id="994334"/>
    <lineage>
        <taxon>Eukaryota</taxon>
        <taxon>Fungi</taxon>
        <taxon>Fungi incertae sedis</taxon>
        <taxon>Mucoromycota</taxon>
        <taxon>Mucoromycotina</taxon>
        <taxon>Endogonomycetes</taxon>
        <taxon>Endogonales</taxon>
        <taxon>Endogonaceae</taxon>
        <taxon>Jimgerdemannia</taxon>
    </lineage>
</organism>
<feature type="compositionally biased region" description="Polar residues" evidence="3">
    <location>
        <begin position="1"/>
        <end position="14"/>
    </location>
</feature>
<dbReference type="Gene3D" id="1.10.287.2720">
    <property type="match status" value="1"/>
</dbReference>
<dbReference type="Gene3D" id="2.40.160.120">
    <property type="match status" value="1"/>
</dbReference>
<dbReference type="Gene3D" id="3.30.70.3490">
    <property type="match status" value="1"/>
</dbReference>
<keyword evidence="5" id="KW-1185">Reference proteome</keyword>
<dbReference type="Pfam" id="PF01237">
    <property type="entry name" value="Oxysterol_BP"/>
    <property type="match status" value="2"/>
</dbReference>
<gene>
    <name evidence="4" type="ORF">BC938DRAFT_483611</name>
</gene>
<dbReference type="GO" id="GO:0005829">
    <property type="term" value="C:cytosol"/>
    <property type="evidence" value="ECO:0007669"/>
    <property type="project" value="TreeGrafter"/>
</dbReference>
<evidence type="ECO:0000256" key="2">
    <source>
        <dbReference type="RuleBase" id="RU003844"/>
    </source>
</evidence>